<dbReference type="CDD" id="cd01189">
    <property type="entry name" value="INT_ICEBs1_C_like"/>
    <property type="match status" value="1"/>
</dbReference>
<dbReference type="Pfam" id="PF14659">
    <property type="entry name" value="Phage_int_SAM_3"/>
    <property type="match status" value="1"/>
</dbReference>
<evidence type="ECO:0000259" key="5">
    <source>
        <dbReference type="PROSITE" id="PS51898"/>
    </source>
</evidence>
<evidence type="ECO:0000313" key="6">
    <source>
        <dbReference type="EMBL" id="OUZ18051.1"/>
    </source>
</evidence>
<keyword evidence="2" id="KW-0229">DNA integration</keyword>
<dbReference type="InterPro" id="IPR013762">
    <property type="entry name" value="Integrase-like_cat_sf"/>
</dbReference>
<organism evidence="6 7">
    <name type="scientific">Enterococcus cecorum</name>
    <dbReference type="NCBI Taxonomy" id="44008"/>
    <lineage>
        <taxon>Bacteria</taxon>
        <taxon>Bacillati</taxon>
        <taxon>Bacillota</taxon>
        <taxon>Bacilli</taxon>
        <taxon>Lactobacillales</taxon>
        <taxon>Enterococcaceae</taxon>
        <taxon>Enterococcus</taxon>
    </lineage>
</organism>
<evidence type="ECO:0000256" key="3">
    <source>
        <dbReference type="ARBA" id="ARBA00023125"/>
    </source>
</evidence>
<evidence type="ECO:0000256" key="4">
    <source>
        <dbReference type="ARBA" id="ARBA00023172"/>
    </source>
</evidence>
<dbReference type="Gene3D" id="1.10.150.130">
    <property type="match status" value="1"/>
</dbReference>
<dbReference type="GO" id="GO:0006310">
    <property type="term" value="P:DNA recombination"/>
    <property type="evidence" value="ECO:0007669"/>
    <property type="project" value="UniProtKB-KW"/>
</dbReference>
<feature type="domain" description="Tyr recombinase" evidence="5">
    <location>
        <begin position="161"/>
        <end position="338"/>
    </location>
</feature>
<dbReference type="InterPro" id="IPR010998">
    <property type="entry name" value="Integrase_recombinase_N"/>
</dbReference>
<evidence type="ECO:0000256" key="1">
    <source>
        <dbReference type="ARBA" id="ARBA00008857"/>
    </source>
</evidence>
<dbReference type="InterPro" id="IPR004107">
    <property type="entry name" value="Integrase_SAM-like_N"/>
</dbReference>
<dbReference type="PANTHER" id="PTHR30349">
    <property type="entry name" value="PHAGE INTEGRASE-RELATED"/>
    <property type="match status" value="1"/>
</dbReference>
<keyword evidence="3" id="KW-0238">DNA-binding</keyword>
<dbReference type="GO" id="GO:0003677">
    <property type="term" value="F:DNA binding"/>
    <property type="evidence" value="ECO:0007669"/>
    <property type="project" value="UniProtKB-KW"/>
</dbReference>
<gene>
    <name evidence="6" type="ORF">A5869_001533</name>
</gene>
<dbReference type="GO" id="GO:0015074">
    <property type="term" value="P:DNA integration"/>
    <property type="evidence" value="ECO:0007669"/>
    <property type="project" value="UniProtKB-KW"/>
</dbReference>
<dbReference type="SUPFAM" id="SSF56349">
    <property type="entry name" value="DNA breaking-rejoining enzymes"/>
    <property type="match status" value="1"/>
</dbReference>
<dbReference type="InterPro" id="IPR002104">
    <property type="entry name" value="Integrase_catalytic"/>
</dbReference>
<dbReference type="PROSITE" id="PS51898">
    <property type="entry name" value="TYR_RECOMBINASE"/>
    <property type="match status" value="1"/>
</dbReference>
<dbReference type="Pfam" id="PF00589">
    <property type="entry name" value="Phage_integrase"/>
    <property type="match status" value="1"/>
</dbReference>
<dbReference type="Gene3D" id="1.10.443.10">
    <property type="entry name" value="Intergrase catalytic core"/>
    <property type="match status" value="1"/>
</dbReference>
<dbReference type="Proteomes" id="UP000196503">
    <property type="component" value="Unassembled WGS sequence"/>
</dbReference>
<dbReference type="InterPro" id="IPR011010">
    <property type="entry name" value="DNA_brk_join_enz"/>
</dbReference>
<dbReference type="PANTHER" id="PTHR30349:SF64">
    <property type="entry name" value="PROPHAGE INTEGRASE INTD-RELATED"/>
    <property type="match status" value="1"/>
</dbReference>
<keyword evidence="4" id="KW-0233">DNA recombination</keyword>
<sequence>MATITKRGNSFRATISLYKKGEYKRETKTFSNKKDAELWTLEMELEKGRGKNIAERSTLFTDFYRNWVETVKKNDVREATFINYKRTLVVVDSLFDGIQLKHLNDIIMQKKIDKYSESHSKKTVKELVLKIRGSLKYAYARGLITNDFGHLLKSKGKELPKRNIPLSVTEFKKLRKYCLNHAEEDEFNVLVALALETGARRGELLGLKKEDIFEYGIKVRRSISPTNDDTQLKTKHSKRDISINKDIYQILVNLANTKTDYVFDWNGFRQAGQLQRLLKQLDLTKTTFHGLRDTHASFLFSKDISLDYISRRLGHNSILTTQQYYRKRPITRCIASLQSSSYTVFKQKIGEDFL</sequence>
<dbReference type="EMBL" id="NIBL01000002">
    <property type="protein sequence ID" value="OUZ18051.1"/>
    <property type="molecule type" value="Genomic_DNA"/>
</dbReference>
<reference evidence="6 7" key="1">
    <citation type="submission" date="2017-05" db="EMBL/GenBank/DDBJ databases">
        <title>The Genome Sequence of Enterococcus faecium 2D5_DIV0622.</title>
        <authorList>
            <consortium name="The Broad Institute Genomics Platform"/>
            <consortium name="The Broad Institute Genomic Center for Infectious Diseases"/>
            <person name="Earl A."/>
            <person name="Manson A."/>
            <person name="Schwartman J."/>
            <person name="Gilmore M."/>
            <person name="Abouelleil A."/>
            <person name="Cao P."/>
            <person name="Chapman S."/>
            <person name="Cusick C."/>
            <person name="Shea T."/>
            <person name="Young S."/>
            <person name="Neafsey D."/>
            <person name="Nusbaum C."/>
            <person name="Birren B."/>
        </authorList>
    </citation>
    <scope>NUCLEOTIDE SEQUENCE [LARGE SCALE GENOMIC DNA]</scope>
    <source>
        <strain evidence="6 7">2D5_DIV0622</strain>
    </source>
</reference>
<protein>
    <submittedName>
        <fullName evidence="6">Integrase</fullName>
    </submittedName>
</protein>
<name>A0A200I146_9ENTE</name>
<proteinExistence type="inferred from homology"/>
<comment type="similarity">
    <text evidence="1">Belongs to the 'phage' integrase family.</text>
</comment>
<dbReference type="AlphaFoldDB" id="A0A200I146"/>
<dbReference type="InterPro" id="IPR050090">
    <property type="entry name" value="Tyrosine_recombinase_XerCD"/>
</dbReference>
<comment type="caution">
    <text evidence="6">The sequence shown here is derived from an EMBL/GenBank/DDBJ whole genome shotgun (WGS) entry which is preliminary data.</text>
</comment>
<accession>A0A200I146</accession>
<evidence type="ECO:0000313" key="7">
    <source>
        <dbReference type="Proteomes" id="UP000196503"/>
    </source>
</evidence>
<dbReference type="RefSeq" id="WP_256968817.1">
    <property type="nucleotide sequence ID" value="NZ_NIBL01000002.1"/>
</dbReference>
<evidence type="ECO:0000256" key="2">
    <source>
        <dbReference type="ARBA" id="ARBA00022908"/>
    </source>
</evidence>